<dbReference type="GO" id="GO:0006107">
    <property type="term" value="P:oxaloacetate metabolic process"/>
    <property type="evidence" value="ECO:0007669"/>
    <property type="project" value="TreeGrafter"/>
</dbReference>
<keyword evidence="7" id="KW-0456">Lyase</keyword>
<dbReference type="PANTHER" id="PTHR32308">
    <property type="entry name" value="LYASE BETA SUBUNIT, PUTATIVE (AFU_ORTHOLOGUE AFUA_4G13030)-RELATED"/>
    <property type="match status" value="1"/>
</dbReference>
<evidence type="ECO:0000259" key="6">
    <source>
        <dbReference type="Pfam" id="PF03328"/>
    </source>
</evidence>
<feature type="binding site" evidence="5">
    <location>
        <position position="151"/>
    </location>
    <ligand>
        <name>Mg(2+)</name>
        <dbReference type="ChEBI" id="CHEBI:18420"/>
    </ligand>
</feature>
<feature type="binding site" evidence="5">
    <location>
        <position position="124"/>
    </location>
    <ligand>
        <name>Mg(2+)</name>
        <dbReference type="ChEBI" id="CHEBI:18420"/>
    </ligand>
</feature>
<dbReference type="PIRSF" id="PIRSF015582">
    <property type="entry name" value="Cit_lyase_B"/>
    <property type="match status" value="1"/>
</dbReference>
<keyword evidence="8" id="KW-1185">Reference proteome</keyword>
<accession>A0A9X2DN62</accession>
<dbReference type="PANTHER" id="PTHR32308:SF0">
    <property type="entry name" value="HPCH_HPAI ALDOLASE_CITRATE LYASE DOMAIN-CONTAINING PROTEIN"/>
    <property type="match status" value="1"/>
</dbReference>
<evidence type="ECO:0000256" key="2">
    <source>
        <dbReference type="ARBA" id="ARBA00022723"/>
    </source>
</evidence>
<gene>
    <name evidence="7" type="ORF">M3202_07695</name>
</gene>
<evidence type="ECO:0000256" key="4">
    <source>
        <dbReference type="PIRSR" id="PIRSR015582-1"/>
    </source>
</evidence>
<feature type="domain" description="HpcH/HpaI aldolase/citrate lyase" evidence="6">
    <location>
        <begin position="5"/>
        <end position="220"/>
    </location>
</feature>
<dbReference type="Gene3D" id="3.20.20.60">
    <property type="entry name" value="Phosphoenolpyruvate-binding domains"/>
    <property type="match status" value="1"/>
</dbReference>
<evidence type="ECO:0000313" key="7">
    <source>
        <dbReference type="EMBL" id="MCM3713966.1"/>
    </source>
</evidence>
<evidence type="ECO:0000256" key="1">
    <source>
        <dbReference type="ARBA" id="ARBA00001946"/>
    </source>
</evidence>
<dbReference type="GO" id="GO:0000287">
    <property type="term" value="F:magnesium ion binding"/>
    <property type="evidence" value="ECO:0007669"/>
    <property type="project" value="TreeGrafter"/>
</dbReference>
<evidence type="ECO:0000313" key="8">
    <source>
        <dbReference type="Proteomes" id="UP001139179"/>
    </source>
</evidence>
<comment type="caution">
    <text evidence="7">The sequence shown here is derived from an EMBL/GenBank/DDBJ whole genome shotgun (WGS) entry which is preliminary data.</text>
</comment>
<dbReference type="RefSeq" id="WP_251222766.1">
    <property type="nucleotide sequence ID" value="NZ_JAMBOL010000004.1"/>
</dbReference>
<feature type="binding site" evidence="4">
    <location>
        <position position="65"/>
    </location>
    <ligand>
        <name>substrate</name>
    </ligand>
</feature>
<dbReference type="AlphaFoldDB" id="A0A9X2DN62"/>
<dbReference type="SUPFAM" id="SSF51621">
    <property type="entry name" value="Phosphoenolpyruvate/pyruvate domain"/>
    <property type="match status" value="1"/>
</dbReference>
<evidence type="ECO:0000256" key="5">
    <source>
        <dbReference type="PIRSR" id="PIRSR015582-2"/>
    </source>
</evidence>
<dbReference type="Pfam" id="PF03328">
    <property type="entry name" value="HpcH_HpaI"/>
    <property type="match status" value="1"/>
</dbReference>
<evidence type="ECO:0000256" key="3">
    <source>
        <dbReference type="ARBA" id="ARBA00022842"/>
    </source>
</evidence>
<keyword evidence="3 5" id="KW-0460">Magnesium</keyword>
<proteinExistence type="predicted"/>
<dbReference type="InterPro" id="IPR011206">
    <property type="entry name" value="Citrate_lyase_beta/mcl1/mcl2"/>
</dbReference>
<protein>
    <submittedName>
        <fullName evidence="7">CoA ester lyase</fullName>
    </submittedName>
</protein>
<feature type="binding site" evidence="4">
    <location>
        <position position="124"/>
    </location>
    <ligand>
        <name>substrate</name>
    </ligand>
</feature>
<sequence length="281" mass="31038">MKPIRSLLFCPANNEKMVMKAIASEADAVVLDLEDAVAIEQKKQARQQLIATLEDVELSPRIFIRINDRQTAFFEDDLLAVATLKDVSVIIPKVEQKEDIEKAVEMLRKGAADGAERRISPILETAKGIMNAYEIATASDKICALSFGAVDFELDINAIRTEGGEEFLYAKSHVVIASRAAGIAPPIDSVYPDFQDDHGLQRDSFKAKSLGFQGKGAIHPRQLSIINEVFSPTKEEVDYATAVVEAFEEAEKNGLASIKLDGKMIDYPVYKKAKQMLAYQK</sequence>
<dbReference type="InterPro" id="IPR040442">
    <property type="entry name" value="Pyrv_kinase-like_dom_sf"/>
</dbReference>
<keyword evidence="2 5" id="KW-0479">Metal-binding</keyword>
<dbReference type="InterPro" id="IPR015813">
    <property type="entry name" value="Pyrv/PenolPyrv_kinase-like_dom"/>
</dbReference>
<reference evidence="7" key="1">
    <citation type="submission" date="2022-05" db="EMBL/GenBank/DDBJ databases">
        <title>Comparative Genomics of Spacecraft Associated Microbes.</title>
        <authorList>
            <person name="Tran M.T."/>
            <person name="Wright A."/>
            <person name="Seuylemezian A."/>
            <person name="Eisen J."/>
            <person name="Coil D."/>
        </authorList>
    </citation>
    <scope>NUCLEOTIDE SEQUENCE</scope>
    <source>
        <strain evidence="7">214.1.1</strain>
    </source>
</reference>
<organism evidence="7 8">
    <name type="scientific">Halalkalibacter oceani</name>
    <dbReference type="NCBI Taxonomy" id="1653776"/>
    <lineage>
        <taxon>Bacteria</taxon>
        <taxon>Bacillati</taxon>
        <taxon>Bacillota</taxon>
        <taxon>Bacilli</taxon>
        <taxon>Bacillales</taxon>
        <taxon>Bacillaceae</taxon>
        <taxon>Halalkalibacter</taxon>
    </lineage>
</organism>
<name>A0A9X2DN62_9BACI</name>
<comment type="cofactor">
    <cofactor evidence="1">
        <name>Mg(2+)</name>
        <dbReference type="ChEBI" id="CHEBI:18420"/>
    </cofactor>
</comment>
<dbReference type="EMBL" id="JAMBOL010000004">
    <property type="protein sequence ID" value="MCM3713966.1"/>
    <property type="molecule type" value="Genomic_DNA"/>
</dbReference>
<dbReference type="GO" id="GO:0016829">
    <property type="term" value="F:lyase activity"/>
    <property type="evidence" value="ECO:0007669"/>
    <property type="project" value="UniProtKB-KW"/>
</dbReference>
<dbReference type="InterPro" id="IPR005000">
    <property type="entry name" value="Aldolase/citrate-lyase_domain"/>
</dbReference>
<dbReference type="Proteomes" id="UP001139179">
    <property type="component" value="Unassembled WGS sequence"/>
</dbReference>